<gene>
    <name evidence="1" type="ORF">APZ42_000732</name>
</gene>
<name>A0A164JF82_9CRUS</name>
<dbReference type="OrthoDB" id="8942218at2759"/>
<proteinExistence type="predicted"/>
<evidence type="ECO:0000313" key="1">
    <source>
        <dbReference type="EMBL" id="KZS02285.1"/>
    </source>
</evidence>
<organism evidence="1 2">
    <name type="scientific">Daphnia magna</name>
    <dbReference type="NCBI Taxonomy" id="35525"/>
    <lineage>
        <taxon>Eukaryota</taxon>
        <taxon>Metazoa</taxon>
        <taxon>Ecdysozoa</taxon>
        <taxon>Arthropoda</taxon>
        <taxon>Crustacea</taxon>
        <taxon>Branchiopoda</taxon>
        <taxon>Diplostraca</taxon>
        <taxon>Cladocera</taxon>
        <taxon>Anomopoda</taxon>
        <taxon>Daphniidae</taxon>
        <taxon>Daphnia</taxon>
    </lineage>
</organism>
<comment type="caution">
    <text evidence="1">The sequence shown here is derived from an EMBL/GenBank/DDBJ whole genome shotgun (WGS) entry which is preliminary data.</text>
</comment>
<reference evidence="1 2" key="1">
    <citation type="submission" date="2016-03" db="EMBL/GenBank/DDBJ databases">
        <title>EvidentialGene: Evidence-directed Construction of Genes on Genomes.</title>
        <authorList>
            <person name="Gilbert D.G."/>
            <person name="Choi J.-H."/>
            <person name="Mockaitis K."/>
            <person name="Colbourne J."/>
            <person name="Pfrender M."/>
        </authorList>
    </citation>
    <scope>NUCLEOTIDE SEQUENCE [LARGE SCALE GENOMIC DNA]</scope>
    <source>
        <strain evidence="1 2">Xinb3</strain>
        <tissue evidence="1">Complete organism</tissue>
    </source>
</reference>
<keyword evidence="2" id="KW-1185">Reference proteome</keyword>
<dbReference type="EMBL" id="LRGB01004778">
    <property type="protein sequence ID" value="KZS02285.1"/>
    <property type="molecule type" value="Genomic_DNA"/>
</dbReference>
<evidence type="ECO:0000313" key="2">
    <source>
        <dbReference type="Proteomes" id="UP000076858"/>
    </source>
</evidence>
<protein>
    <submittedName>
        <fullName evidence="1">Uncharacterized protein</fullName>
    </submittedName>
</protein>
<accession>A0A164JF82</accession>
<dbReference type="Proteomes" id="UP000076858">
    <property type="component" value="Unassembled WGS sequence"/>
</dbReference>
<dbReference type="AlphaFoldDB" id="A0A164JF82"/>
<feature type="non-terminal residue" evidence="1">
    <location>
        <position position="67"/>
    </location>
</feature>
<sequence>MPKVGLTDNEWRARLRDYAAGKFKFSKGQHPRPSSKWAASKKKIDKCAFNYKDIFGRPVNCNCGYHT</sequence>